<keyword evidence="2" id="KW-1185">Reference proteome</keyword>
<dbReference type="EMBL" id="PDET01000006">
    <property type="protein sequence ID" value="PRD15490.1"/>
    <property type="molecule type" value="Genomic_DNA"/>
</dbReference>
<dbReference type="InterPro" id="IPR009000">
    <property type="entry name" value="Transl_B-barrel_sf"/>
</dbReference>
<dbReference type="SUPFAM" id="SSF50447">
    <property type="entry name" value="Translation proteins"/>
    <property type="match status" value="1"/>
</dbReference>
<protein>
    <recommendedName>
        <fullName evidence="3">Threonyl/alanyl tRNA synthetase SAD domain-containing protein</fullName>
    </recommendedName>
</protein>
<evidence type="ECO:0000313" key="2">
    <source>
        <dbReference type="Proteomes" id="UP000239181"/>
    </source>
</evidence>
<dbReference type="InterPro" id="IPR018163">
    <property type="entry name" value="Thr/Ala-tRNA-synth_IIc_edit"/>
</dbReference>
<dbReference type="Gene3D" id="2.40.30.130">
    <property type="match status" value="1"/>
</dbReference>
<dbReference type="Proteomes" id="UP000239181">
    <property type="component" value="Unassembled WGS sequence"/>
</dbReference>
<dbReference type="GO" id="GO:0000166">
    <property type="term" value="F:nucleotide binding"/>
    <property type="evidence" value="ECO:0007669"/>
    <property type="project" value="InterPro"/>
</dbReference>
<evidence type="ECO:0008006" key="3">
    <source>
        <dbReference type="Google" id="ProtNLM"/>
    </source>
</evidence>
<sequence length="221" mass="23741">MTSKLYLSSDSLRAAATVLSSTLAEDGRFHTVLSETLFHPQGGGQPYDIGMIGDASVLGVFQENDEIVHITDSALPVGECAMAVDEECRQLNTRMHSAGHLIAAVGEDLGWRAIKGNHRPGEGRVVFAAAVAGQAVPDAELLCDEVNKLVNQALPRQQTMPEGIRRITWGELPFYSCGGTHVISTDRIGQVLISSVKFRKGQLSVSYSLADLRPLTLNQAA</sequence>
<dbReference type="Gene3D" id="3.30.980.10">
    <property type="entry name" value="Threonyl-trna Synthetase, Chain A, domain 2"/>
    <property type="match status" value="1"/>
</dbReference>
<reference evidence="1 2" key="1">
    <citation type="submission" date="2017-10" db="EMBL/GenBank/DDBJ databases">
        <title>Draft genome of two endophytic bacteria isolated from 'guarana' Paullinia cupana (Mart.) Ducke.</title>
        <authorList>
            <person name="Siqueira K.A."/>
            <person name="Liotti R.G."/>
            <person name="Mendes T.A."/>
            <person name="Soares M.A."/>
        </authorList>
    </citation>
    <scope>NUCLEOTIDE SEQUENCE [LARGE SCALE GENOMIC DNA]</scope>
    <source>
        <strain evidence="1 2">342</strain>
    </source>
</reference>
<dbReference type="PANTHER" id="PTHR43462:SF2">
    <property type="entry name" value="THREONYL AND ALANYL TRNA SYNTHETASE SECOND ADDITIONAL DOMAIN-CONTAINING PROTEIN"/>
    <property type="match status" value="1"/>
</dbReference>
<accession>A0A2S9ICG2</accession>
<dbReference type="PANTHER" id="PTHR43462">
    <property type="entry name" value="ALANYL-TRNA EDITING PROTEIN"/>
    <property type="match status" value="1"/>
</dbReference>
<organism evidence="1 2">
    <name type="scientific">Pantoea coffeiphila</name>
    <dbReference type="NCBI Taxonomy" id="1465635"/>
    <lineage>
        <taxon>Bacteria</taxon>
        <taxon>Pseudomonadati</taxon>
        <taxon>Pseudomonadota</taxon>
        <taxon>Gammaproteobacteria</taxon>
        <taxon>Enterobacterales</taxon>
        <taxon>Erwiniaceae</taxon>
        <taxon>Pantoea</taxon>
    </lineage>
</organism>
<evidence type="ECO:0000313" key="1">
    <source>
        <dbReference type="EMBL" id="PRD15490.1"/>
    </source>
</evidence>
<dbReference type="AlphaFoldDB" id="A0A2S9ICG2"/>
<gene>
    <name evidence="1" type="ORF">CQW29_10815</name>
</gene>
<proteinExistence type="predicted"/>
<dbReference type="OrthoDB" id="9812949at2"/>
<comment type="caution">
    <text evidence="1">The sequence shown here is derived from an EMBL/GenBank/DDBJ whole genome shotgun (WGS) entry which is preliminary data.</text>
</comment>
<dbReference type="InterPro" id="IPR051335">
    <property type="entry name" value="Alanyl-tRNA_Editing_Enzymes"/>
</dbReference>
<name>A0A2S9ICG2_9GAMM</name>
<dbReference type="RefSeq" id="WP_105592745.1">
    <property type="nucleotide sequence ID" value="NZ_PDET01000006.1"/>
</dbReference>
<dbReference type="SUPFAM" id="SSF55186">
    <property type="entry name" value="ThrRS/AlaRS common domain"/>
    <property type="match status" value="1"/>
</dbReference>